<proteinExistence type="predicted"/>
<dbReference type="OrthoDB" id="2659678at2759"/>
<name>A0A9P7DQC2_9AGAM</name>
<dbReference type="GeneID" id="64599705"/>
<evidence type="ECO:0000313" key="4">
    <source>
        <dbReference type="Proteomes" id="UP000719766"/>
    </source>
</evidence>
<feature type="region of interest" description="Disordered" evidence="1">
    <location>
        <begin position="1"/>
        <end position="34"/>
    </location>
</feature>
<accession>A0A9P7DQC2</accession>
<feature type="compositionally biased region" description="Polar residues" evidence="1">
    <location>
        <begin position="460"/>
        <end position="471"/>
    </location>
</feature>
<feature type="compositionally biased region" description="Basic and acidic residues" evidence="1">
    <location>
        <begin position="278"/>
        <end position="292"/>
    </location>
</feature>
<evidence type="ECO:0000256" key="1">
    <source>
        <dbReference type="SAM" id="MobiDB-lite"/>
    </source>
</evidence>
<organism evidence="3 4">
    <name type="scientific">Suillus plorans</name>
    <dbReference type="NCBI Taxonomy" id="116603"/>
    <lineage>
        <taxon>Eukaryota</taxon>
        <taxon>Fungi</taxon>
        <taxon>Dikarya</taxon>
        <taxon>Basidiomycota</taxon>
        <taxon>Agaricomycotina</taxon>
        <taxon>Agaricomycetes</taxon>
        <taxon>Agaricomycetidae</taxon>
        <taxon>Boletales</taxon>
        <taxon>Suillineae</taxon>
        <taxon>Suillaceae</taxon>
        <taxon>Suillus</taxon>
    </lineage>
</organism>
<gene>
    <name evidence="3" type="ORF">HD556DRAFT_1439232</name>
</gene>
<feature type="region of interest" description="Disordered" evidence="1">
    <location>
        <begin position="54"/>
        <end position="180"/>
    </location>
</feature>
<dbReference type="EMBL" id="JABBWE010000009">
    <property type="protein sequence ID" value="KAG1800381.1"/>
    <property type="molecule type" value="Genomic_DNA"/>
</dbReference>
<feature type="region of interest" description="Disordered" evidence="1">
    <location>
        <begin position="224"/>
        <end position="248"/>
    </location>
</feature>
<protein>
    <recommendedName>
        <fullName evidence="2">DUF6532 domain-containing protein</fullName>
    </recommendedName>
</protein>
<dbReference type="Proteomes" id="UP000719766">
    <property type="component" value="Unassembled WGS sequence"/>
</dbReference>
<comment type="caution">
    <text evidence="3">The sequence shown here is derived from an EMBL/GenBank/DDBJ whole genome shotgun (WGS) entry which is preliminary data.</text>
</comment>
<keyword evidence="4" id="KW-1185">Reference proteome</keyword>
<dbReference type="RefSeq" id="XP_041164367.1">
    <property type="nucleotide sequence ID" value="XM_041305941.1"/>
</dbReference>
<feature type="compositionally biased region" description="Basic and acidic residues" evidence="1">
    <location>
        <begin position="356"/>
        <end position="366"/>
    </location>
</feature>
<feature type="domain" description="DUF6532" evidence="2">
    <location>
        <begin position="503"/>
        <end position="711"/>
    </location>
</feature>
<feature type="compositionally biased region" description="Acidic residues" evidence="1">
    <location>
        <begin position="315"/>
        <end position="342"/>
    </location>
</feature>
<feature type="region of interest" description="Disordered" evidence="1">
    <location>
        <begin position="264"/>
        <end position="490"/>
    </location>
</feature>
<dbReference type="InterPro" id="IPR045341">
    <property type="entry name" value="DUF6532"/>
</dbReference>
<evidence type="ECO:0000313" key="3">
    <source>
        <dbReference type="EMBL" id="KAG1800381.1"/>
    </source>
</evidence>
<feature type="compositionally biased region" description="Polar residues" evidence="1">
    <location>
        <begin position="479"/>
        <end position="488"/>
    </location>
</feature>
<dbReference type="Pfam" id="PF20149">
    <property type="entry name" value="DUF6532"/>
    <property type="match status" value="1"/>
</dbReference>
<sequence length="760" mass="83972">MPPRAVASPKRKQSKRKGSDALKTGLPKKSRAADIAEVPSMVPLVSLGLAGAEAANDAPRRSGRPNAGTGGRNAQLEKIGLALQSKPRAHEYKGRTSLGPNVPVNPQAPEPRRKGRKKSSKAVPPPYSSLVSDAPDASAMDIAEPSLTLQQPGRRFGFTASSTTDFVHPGTAKPNLQGSENPYVAVGMKVAEQRARDVIAEQRARDAIAEQRARDAIAEQQARDAIAEQRARDAIDEQRARDAIDEQRAQDAIAEKRVRDAIAEKRAQHTQRSVFLEHNLDPALRQEDDTVRAQRRLNLPGPEEDSDSKGSSSNDSDDSDDSDNNDPDGEADEEDDEEGENDDTVRSSQEFGWGEAGRRQKEHPGFSKDALPSQPPVARPLTPEFEFQYSRDEDDVIAQTSLDKTSRNESSQGPQDISPDLQRQQSQHIETITSKPEDVLQRHHEKNRKPHLPDPDSLKLLNQETESSVQPSRAKRSKASGSGPTPDQLSWYGPRWKRFLEDAKAECRVQHALENPFPALVKSLPGSITEVLIATLVLWDRNGEQFEAGVWPEQKFNMSRLLYDDLSTWRSDLKKTAISIAPLSYSLIPPLSVPAQERAAWIEHAAAGLIKESLFLRFGVDEMGKTRNFAHPALREVAIAFFYTGPYRIAQRMPEIFRTELPLSCLALVAAVFNCVLDGLAKNGHGKSYPNFSSKDYSPIYNRMLVFLKDILGDAYHGLRLSAQLQEWAAAGWQGSPPSPKTFILISFAQGRGIESRRSC</sequence>
<evidence type="ECO:0000259" key="2">
    <source>
        <dbReference type="Pfam" id="PF20149"/>
    </source>
</evidence>
<reference evidence="3" key="1">
    <citation type="journal article" date="2020" name="New Phytol.">
        <title>Comparative genomics reveals dynamic genome evolution in host specialist ectomycorrhizal fungi.</title>
        <authorList>
            <person name="Lofgren L.A."/>
            <person name="Nguyen N.H."/>
            <person name="Vilgalys R."/>
            <person name="Ruytinx J."/>
            <person name="Liao H.L."/>
            <person name="Branco S."/>
            <person name="Kuo A."/>
            <person name="LaButti K."/>
            <person name="Lipzen A."/>
            <person name="Andreopoulos W."/>
            <person name="Pangilinan J."/>
            <person name="Riley R."/>
            <person name="Hundley H."/>
            <person name="Na H."/>
            <person name="Barry K."/>
            <person name="Grigoriev I.V."/>
            <person name="Stajich J.E."/>
            <person name="Kennedy P.G."/>
        </authorList>
    </citation>
    <scope>NUCLEOTIDE SEQUENCE</scope>
    <source>
        <strain evidence="3">S12</strain>
    </source>
</reference>
<feature type="compositionally biased region" description="Polar residues" evidence="1">
    <location>
        <begin position="398"/>
        <end position="434"/>
    </location>
</feature>
<dbReference type="AlphaFoldDB" id="A0A9P7DQC2"/>